<protein>
    <submittedName>
        <fullName evidence="1">Uncharacterized protein</fullName>
    </submittedName>
</protein>
<comment type="caution">
    <text evidence="1">The sequence shown here is derived from an EMBL/GenBank/DDBJ whole genome shotgun (WGS) entry which is preliminary data.</text>
</comment>
<dbReference type="OrthoDB" id="1752359at2759"/>
<proteinExistence type="predicted"/>
<evidence type="ECO:0000313" key="1">
    <source>
        <dbReference type="EMBL" id="CAH9083640.1"/>
    </source>
</evidence>
<evidence type="ECO:0000313" key="2">
    <source>
        <dbReference type="Proteomes" id="UP001152484"/>
    </source>
</evidence>
<reference evidence="1" key="1">
    <citation type="submission" date="2022-07" db="EMBL/GenBank/DDBJ databases">
        <authorList>
            <person name="Macas J."/>
            <person name="Novak P."/>
            <person name="Neumann P."/>
        </authorList>
    </citation>
    <scope>NUCLEOTIDE SEQUENCE</scope>
</reference>
<gene>
    <name evidence="1" type="ORF">CEURO_LOCUS8694</name>
</gene>
<dbReference type="Proteomes" id="UP001152484">
    <property type="component" value="Unassembled WGS sequence"/>
</dbReference>
<dbReference type="AlphaFoldDB" id="A0A9P0Z016"/>
<sequence length="88" mass="10322">MTMVHLDSIKAGLQFPLHQFYFDFFRCFNVVPAQFMPNLYRLISIFYRPLPIERIHPEPGPLPLLLPGRSPKCRWISERGRPSPLEAI</sequence>
<organism evidence="1 2">
    <name type="scientific">Cuscuta europaea</name>
    <name type="common">European dodder</name>
    <dbReference type="NCBI Taxonomy" id="41803"/>
    <lineage>
        <taxon>Eukaryota</taxon>
        <taxon>Viridiplantae</taxon>
        <taxon>Streptophyta</taxon>
        <taxon>Embryophyta</taxon>
        <taxon>Tracheophyta</taxon>
        <taxon>Spermatophyta</taxon>
        <taxon>Magnoliopsida</taxon>
        <taxon>eudicotyledons</taxon>
        <taxon>Gunneridae</taxon>
        <taxon>Pentapetalae</taxon>
        <taxon>asterids</taxon>
        <taxon>lamiids</taxon>
        <taxon>Solanales</taxon>
        <taxon>Convolvulaceae</taxon>
        <taxon>Cuscuteae</taxon>
        <taxon>Cuscuta</taxon>
        <taxon>Cuscuta subgen. Cuscuta</taxon>
    </lineage>
</organism>
<name>A0A9P0Z016_CUSEU</name>
<keyword evidence="2" id="KW-1185">Reference proteome</keyword>
<accession>A0A9P0Z016</accession>
<dbReference type="EMBL" id="CAMAPE010000017">
    <property type="protein sequence ID" value="CAH9083640.1"/>
    <property type="molecule type" value="Genomic_DNA"/>
</dbReference>